<gene>
    <name evidence="2" type="ORF">PSON_ATCC_30995.1.T2530012</name>
</gene>
<proteinExistence type="predicted"/>
<protein>
    <submittedName>
        <fullName evidence="2">Uncharacterized protein</fullName>
    </submittedName>
</protein>
<dbReference type="AlphaFoldDB" id="A0A8S1RTZ4"/>
<name>A0A8S1RTZ4_9CILI</name>
<feature type="transmembrane region" description="Helical" evidence="1">
    <location>
        <begin position="38"/>
        <end position="57"/>
    </location>
</feature>
<keyword evidence="1" id="KW-1133">Transmembrane helix</keyword>
<evidence type="ECO:0000313" key="3">
    <source>
        <dbReference type="Proteomes" id="UP000692954"/>
    </source>
</evidence>
<organism evidence="2 3">
    <name type="scientific">Paramecium sonneborni</name>
    <dbReference type="NCBI Taxonomy" id="65129"/>
    <lineage>
        <taxon>Eukaryota</taxon>
        <taxon>Sar</taxon>
        <taxon>Alveolata</taxon>
        <taxon>Ciliophora</taxon>
        <taxon>Intramacronucleata</taxon>
        <taxon>Oligohymenophorea</taxon>
        <taxon>Peniculida</taxon>
        <taxon>Parameciidae</taxon>
        <taxon>Paramecium</taxon>
    </lineage>
</organism>
<evidence type="ECO:0000313" key="2">
    <source>
        <dbReference type="EMBL" id="CAD8129964.1"/>
    </source>
</evidence>
<feature type="transmembrane region" description="Helical" evidence="1">
    <location>
        <begin position="64"/>
        <end position="83"/>
    </location>
</feature>
<keyword evidence="1" id="KW-0812">Transmembrane</keyword>
<accession>A0A8S1RTZ4</accession>
<keyword evidence="3" id="KW-1185">Reference proteome</keyword>
<keyword evidence="1" id="KW-0472">Membrane</keyword>
<evidence type="ECO:0000256" key="1">
    <source>
        <dbReference type="SAM" id="Phobius"/>
    </source>
</evidence>
<dbReference type="EMBL" id="CAJJDN010000253">
    <property type="protein sequence ID" value="CAD8129964.1"/>
    <property type="molecule type" value="Genomic_DNA"/>
</dbReference>
<sequence length="122" mass="14099">MNKKCSCDNGTGYESTSCVVGFNCIVVPQIYVYVQSDTFKLVIMLFVTNVITLVKCVRIQQQNAIFLKLLVILVFVNMTNYRYRKSCTSPCEQCYTYTNRKKCKTCLAGLNRHLFNFSFKIQ</sequence>
<reference evidence="2" key="1">
    <citation type="submission" date="2021-01" db="EMBL/GenBank/DDBJ databases">
        <authorList>
            <consortium name="Genoscope - CEA"/>
            <person name="William W."/>
        </authorList>
    </citation>
    <scope>NUCLEOTIDE SEQUENCE</scope>
</reference>
<feature type="transmembrane region" description="Helical" evidence="1">
    <location>
        <begin position="12"/>
        <end position="32"/>
    </location>
</feature>
<dbReference type="Proteomes" id="UP000692954">
    <property type="component" value="Unassembled WGS sequence"/>
</dbReference>
<comment type="caution">
    <text evidence="2">The sequence shown here is derived from an EMBL/GenBank/DDBJ whole genome shotgun (WGS) entry which is preliminary data.</text>
</comment>